<dbReference type="PANTHER" id="PTHR46652">
    <property type="entry name" value="LEUCINE-RICH REPEAT AND IQ DOMAIN-CONTAINING PROTEIN 1-RELATED"/>
    <property type="match status" value="1"/>
</dbReference>
<proteinExistence type="predicted"/>
<dbReference type="Proteomes" id="UP000295804">
    <property type="component" value="Unassembled WGS sequence"/>
</dbReference>
<dbReference type="PROSITE" id="PS51450">
    <property type="entry name" value="LRR"/>
    <property type="match status" value="2"/>
</dbReference>
<sequence>MPVKPPTGGSTPVKVDASTSPTRPAELDIPLPGTSSRRGSGSNIFPDNPQSGAGRSGTPDIETVHPAPAVVVHTVPVQTPRLAPQPSLDDYVIPFQALLPEVNGEGLRFFNNRPFAEVSDGIFLPVAVDPKTGLLHARRSSELLLGPVVLRNADSGFWYQRTLVQRTTRDQVRRYLPETTDLDADAFIARFGDKDVADVELRRIEGARSELEREHFGINEEMASKIRRLFKWQGEPGERVYREDRLVGFKMELDFGSHSNSFPYLKKLNSVVALTLRASGHLNEYGLSGQFPNIESLTVAGWTPPISPGFHYPRAVSRLRVDGGFVHTLAKLPHLRELNLHNCKLPAGFSLTRMTGLRALALGNIEGGTDLNAVVNGLPGRLSLQVLDLNQNASLKVAPDVTGMTELRVLDLTQTGIEQLPLGLDADNGPLRLEVLRLGNNPLSVMPSLKVRTVLQELDLSNTGLDSFPEGITSEIPGKVLNLSNNRITSIPESVEIRAGFNLIGNPITDLPTLRRLMDARIKTGTDIWLGKKSTDHSPNAWLRHTPLEELAENLKLWDSVDSYWSVAWQIAWDLTRTPEFHLERSRLQQRVWRFFENYLKTEPGAQVRLKDILENEPSPLKKLERLEAETGLSSESLPAGPVLRSDTGSDVGLLLDAAEPTTRAQVRQYFPEVTDQQADHFRVHFGEKDAAEVELKRLQPGLAQLDQELSRWTNASGVYGKEAGPTLRRLYTWQGEPNELVFHGKRPVGFKLSLNSSGWPNHHPFSTKFNSIVSLELRGVDVPLLEGFFSAFPKLESLRVGFGFRISSDNPRLRLPVEPRNVEGLAWVARLRELQLQEANLSPDFSVAGMTGLRVLDLQWNGIHHLRGLDADNGPLRLEVLKLSHNPLSVVPSLKGMTALQELDLASTGLDRFPEGITNEIPGKVLDLTNNRITSIPESIEIRAGFKLSGNPVTDPSSFRRLIHARMETGTDIWLGEPSTDRSANLWLRNVPPGKELTDKLELWDTFGSHPRMMDAIRQLSRTPEFHVEYLLLQRRVWSFLEIYSMRGPDEQARLDNILLTEISPGKMLDRLEAEIREYDSGRQNSPLHHLPKRPRLDP</sequence>
<comment type="caution">
    <text evidence="4">The sequence shown here is derived from an EMBL/GenBank/DDBJ whole genome shotgun (WGS) entry which is preliminary data.</text>
</comment>
<evidence type="ECO:0008006" key="6">
    <source>
        <dbReference type="Google" id="ProtNLM"/>
    </source>
</evidence>
<dbReference type="InterPro" id="IPR001611">
    <property type="entry name" value="Leu-rich_rpt"/>
</dbReference>
<accession>A0A4R7VCH7</accession>
<dbReference type="InterPro" id="IPR050836">
    <property type="entry name" value="SDS22/Internalin_LRR"/>
</dbReference>
<dbReference type="SUPFAM" id="SSF52058">
    <property type="entry name" value="L domain-like"/>
    <property type="match status" value="2"/>
</dbReference>
<feature type="region of interest" description="Disordered" evidence="3">
    <location>
        <begin position="1"/>
        <end position="63"/>
    </location>
</feature>
<name>A0A4R7VCH7_9PSED</name>
<protein>
    <recommendedName>
        <fullName evidence="6">Leucine rich repeat (LRR) protein</fullName>
    </recommendedName>
</protein>
<feature type="compositionally biased region" description="Polar residues" evidence="3">
    <location>
        <begin position="33"/>
        <end position="53"/>
    </location>
</feature>
<dbReference type="PANTHER" id="PTHR46652:SF3">
    <property type="entry name" value="LEUCINE-RICH REPEAT-CONTAINING PROTEIN 9"/>
    <property type="match status" value="1"/>
</dbReference>
<dbReference type="Gene3D" id="3.80.10.10">
    <property type="entry name" value="Ribonuclease Inhibitor"/>
    <property type="match status" value="2"/>
</dbReference>
<dbReference type="SMART" id="SM00369">
    <property type="entry name" value="LRR_TYP"/>
    <property type="match status" value="7"/>
</dbReference>
<reference evidence="4 5" key="1">
    <citation type="submission" date="2019-03" db="EMBL/GenBank/DDBJ databases">
        <title>Genomic analyses of the natural microbiome of Caenorhabditis elegans.</title>
        <authorList>
            <person name="Samuel B."/>
        </authorList>
    </citation>
    <scope>NUCLEOTIDE SEQUENCE [LARGE SCALE GENOMIC DNA]</scope>
    <source>
        <strain evidence="4 5">BIGb0525</strain>
    </source>
</reference>
<evidence type="ECO:0000256" key="3">
    <source>
        <dbReference type="SAM" id="MobiDB-lite"/>
    </source>
</evidence>
<evidence type="ECO:0000313" key="4">
    <source>
        <dbReference type="EMBL" id="TDV46806.1"/>
    </source>
</evidence>
<dbReference type="InterPro" id="IPR003591">
    <property type="entry name" value="Leu-rich_rpt_typical-subtyp"/>
</dbReference>
<keyword evidence="2" id="KW-0677">Repeat</keyword>
<evidence type="ECO:0000313" key="5">
    <source>
        <dbReference type="Proteomes" id="UP000295804"/>
    </source>
</evidence>
<dbReference type="SMART" id="SM00364">
    <property type="entry name" value="LRR_BAC"/>
    <property type="match status" value="4"/>
</dbReference>
<evidence type="ECO:0000256" key="2">
    <source>
        <dbReference type="ARBA" id="ARBA00022737"/>
    </source>
</evidence>
<dbReference type="AlphaFoldDB" id="A0A4R7VCH7"/>
<dbReference type="EMBL" id="SOCQ01000007">
    <property type="protein sequence ID" value="TDV46806.1"/>
    <property type="molecule type" value="Genomic_DNA"/>
</dbReference>
<organism evidence="4 5">
    <name type="scientific">Pseudomonas helmanticensis</name>
    <dbReference type="NCBI Taxonomy" id="1471381"/>
    <lineage>
        <taxon>Bacteria</taxon>
        <taxon>Pseudomonadati</taxon>
        <taxon>Pseudomonadota</taxon>
        <taxon>Gammaproteobacteria</taxon>
        <taxon>Pseudomonadales</taxon>
        <taxon>Pseudomonadaceae</taxon>
        <taxon>Pseudomonas</taxon>
    </lineage>
</organism>
<gene>
    <name evidence="4" type="ORF">EDF87_107228</name>
</gene>
<keyword evidence="1" id="KW-0433">Leucine-rich repeat</keyword>
<dbReference type="InterPro" id="IPR032675">
    <property type="entry name" value="LRR_dom_sf"/>
</dbReference>
<evidence type="ECO:0000256" key="1">
    <source>
        <dbReference type="ARBA" id="ARBA00022614"/>
    </source>
</evidence>
<dbReference type="RefSeq" id="WP_134176256.1">
    <property type="nucleotide sequence ID" value="NZ_SOCQ01000007.1"/>
</dbReference>